<dbReference type="Gene3D" id="3.30.420.40">
    <property type="match status" value="3"/>
</dbReference>
<proteinExistence type="inferred from homology"/>
<dbReference type="InterPro" id="IPR043129">
    <property type="entry name" value="ATPase_NBD"/>
</dbReference>
<dbReference type="PANTHER" id="PTHR11937">
    <property type="entry name" value="ACTIN"/>
    <property type="match status" value="1"/>
</dbReference>
<dbReference type="Pfam" id="PF00022">
    <property type="entry name" value="Actin"/>
    <property type="match status" value="1"/>
</dbReference>
<dbReference type="OrthoDB" id="5132116at2759"/>
<dbReference type="CDD" id="cd13395">
    <property type="entry name" value="ASKHA_NBD_Arp4_ACTL6-like"/>
    <property type="match status" value="1"/>
</dbReference>
<keyword evidence="3" id="KW-1185">Reference proteome</keyword>
<evidence type="ECO:0000313" key="2">
    <source>
        <dbReference type="EMBL" id="CAG8536809.1"/>
    </source>
</evidence>
<sequence>MSSTTYGGDEVSAIVLDVGSCWTRAGYAGEDTPKAVFPTSYGYIEEEIISPDPDTQMEDAVSASESTPKKKNVKKKYIIGDADVAAWRPNMEIKNPLVDGLNWDALEKIWDYAMYNRLKIDPKEHPIFVTECAWNTRDIREKLTELAFEKYNSLAFYVAKNPVLSAFAAGRPTAVVMDCGASSTSCVPVVDGYVLKKGIYKQPIAGDFLSEQLLQQLQQRFDNIVPHYMIAKKTSVDPDQPANFIPKERPNTTKSYHKYMQMRVMQEFKESVCQVSEVTYNHQSISTRPMKYFEFPDGFNTSIGALRFSIPEILFDPKFIPQPQDGTHFDTTALMGIPQMIYLSINNCDIDVRPNLWNNIILTGATTLLPGFADRVNQELSSMAPAPKIKLHAAGNTIERKCSSWLGGSILSSLGTFHQLWISRKEYEENGRGIVEKKCE</sequence>
<protein>
    <submittedName>
        <fullName evidence="2">2921_t:CDS:1</fullName>
    </submittedName>
</protein>
<organism evidence="2 3">
    <name type="scientific">Funneliformis caledonium</name>
    <dbReference type="NCBI Taxonomy" id="1117310"/>
    <lineage>
        <taxon>Eukaryota</taxon>
        <taxon>Fungi</taxon>
        <taxon>Fungi incertae sedis</taxon>
        <taxon>Mucoromycota</taxon>
        <taxon>Glomeromycotina</taxon>
        <taxon>Glomeromycetes</taxon>
        <taxon>Glomerales</taxon>
        <taxon>Glomeraceae</taxon>
        <taxon>Funneliformis</taxon>
    </lineage>
</organism>
<dbReference type="PROSITE" id="PS00432">
    <property type="entry name" value="ACTINS_2"/>
    <property type="match status" value="1"/>
</dbReference>
<dbReference type="SUPFAM" id="SSF53067">
    <property type="entry name" value="Actin-like ATPase domain"/>
    <property type="match status" value="2"/>
</dbReference>
<reference evidence="2" key="1">
    <citation type="submission" date="2021-06" db="EMBL/GenBank/DDBJ databases">
        <authorList>
            <person name="Kallberg Y."/>
            <person name="Tangrot J."/>
            <person name="Rosling A."/>
        </authorList>
    </citation>
    <scope>NUCLEOTIDE SEQUENCE</scope>
    <source>
        <strain evidence="2">UK204</strain>
    </source>
</reference>
<comment type="similarity">
    <text evidence="1">Belongs to the actin family.</text>
</comment>
<name>A0A9N9AQU1_9GLOM</name>
<dbReference type="Gene3D" id="3.90.640.10">
    <property type="entry name" value="Actin, Chain A, domain 4"/>
    <property type="match status" value="1"/>
</dbReference>
<dbReference type="EMBL" id="CAJVPQ010001180">
    <property type="protein sequence ID" value="CAG8536809.1"/>
    <property type="molecule type" value="Genomic_DNA"/>
</dbReference>
<evidence type="ECO:0000313" key="3">
    <source>
        <dbReference type="Proteomes" id="UP000789570"/>
    </source>
</evidence>
<dbReference type="Proteomes" id="UP000789570">
    <property type="component" value="Unassembled WGS sequence"/>
</dbReference>
<dbReference type="SMART" id="SM00268">
    <property type="entry name" value="ACTIN"/>
    <property type="match status" value="1"/>
</dbReference>
<comment type="caution">
    <text evidence="2">The sequence shown here is derived from an EMBL/GenBank/DDBJ whole genome shotgun (WGS) entry which is preliminary data.</text>
</comment>
<dbReference type="InterPro" id="IPR004001">
    <property type="entry name" value="Actin_CS"/>
</dbReference>
<dbReference type="InterPro" id="IPR004000">
    <property type="entry name" value="Actin"/>
</dbReference>
<dbReference type="FunFam" id="3.30.420.40:FF:000050">
    <property type="entry name" value="Actin, alpha skeletal muscle"/>
    <property type="match status" value="1"/>
</dbReference>
<dbReference type="FunFam" id="3.30.420.40:FF:000058">
    <property type="entry name" value="Putative actin-related protein 5"/>
    <property type="match status" value="1"/>
</dbReference>
<gene>
    <name evidence="2" type="ORF">FCALED_LOCUS5445</name>
</gene>
<accession>A0A9N9AQU1</accession>
<dbReference type="AlphaFoldDB" id="A0A9N9AQU1"/>
<evidence type="ECO:0000256" key="1">
    <source>
        <dbReference type="RuleBase" id="RU000487"/>
    </source>
</evidence>